<accession>A0ABQ6MKJ6</accession>
<comment type="caution">
    <text evidence="1">The sequence shown here is derived from an EMBL/GenBank/DDBJ whole genome shotgun (WGS) entry which is preliminary data.</text>
</comment>
<keyword evidence="2" id="KW-1185">Reference proteome</keyword>
<dbReference type="Proteomes" id="UP001165060">
    <property type="component" value="Unassembled WGS sequence"/>
</dbReference>
<evidence type="ECO:0000313" key="1">
    <source>
        <dbReference type="EMBL" id="GMI27565.1"/>
    </source>
</evidence>
<dbReference type="EMBL" id="BRYB01000314">
    <property type="protein sequence ID" value="GMI27565.1"/>
    <property type="molecule type" value="Genomic_DNA"/>
</dbReference>
<gene>
    <name evidence="1" type="ORF">TeGR_g10844</name>
</gene>
<proteinExistence type="predicted"/>
<name>A0ABQ6MKJ6_9STRA</name>
<sequence>MKLLLFLATSVTAAFLRGGFLASPTLYDSQTAQAKFDYLYSNIVSDNTPAEWPPTIAFNPLSSLAGLFLESMKPTVNLISDEFPEGRYKLIHSVGGAASVKIDWSAAASKYTGLFREANLGLIRLASATQPSEGKDNKSEESSFVPGMGIKFLRDNAPSGNIFFLHTLTPQEGSWNFFKNMQSNHLAKGDLGTAETLLFKKFETSGSVWPNMVGLSDLARYGEDGTIYSDDEINFPFQLVLVPDDSMLAAFPDEYEKPLIEQLRSIEVGSTLYKVYAKERYDTAPELLGNLVTTSKIESSVYADTKLFLKHQVMEEDFALPQLASFLEACPTVDACPVCPVEGAC</sequence>
<evidence type="ECO:0000313" key="2">
    <source>
        <dbReference type="Proteomes" id="UP001165060"/>
    </source>
</evidence>
<reference evidence="1 2" key="1">
    <citation type="journal article" date="2023" name="Commun. Biol.">
        <title>Genome analysis of Parmales, the sister group of diatoms, reveals the evolutionary specialization of diatoms from phago-mixotrophs to photoautotrophs.</title>
        <authorList>
            <person name="Ban H."/>
            <person name="Sato S."/>
            <person name="Yoshikawa S."/>
            <person name="Yamada K."/>
            <person name="Nakamura Y."/>
            <person name="Ichinomiya M."/>
            <person name="Sato N."/>
            <person name="Blanc-Mathieu R."/>
            <person name="Endo H."/>
            <person name="Kuwata A."/>
            <person name="Ogata H."/>
        </authorList>
    </citation>
    <scope>NUCLEOTIDE SEQUENCE [LARGE SCALE GENOMIC DNA]</scope>
</reference>
<organism evidence="1 2">
    <name type="scientific">Tetraparma gracilis</name>
    <dbReference type="NCBI Taxonomy" id="2962635"/>
    <lineage>
        <taxon>Eukaryota</taxon>
        <taxon>Sar</taxon>
        <taxon>Stramenopiles</taxon>
        <taxon>Ochrophyta</taxon>
        <taxon>Bolidophyceae</taxon>
        <taxon>Parmales</taxon>
        <taxon>Triparmaceae</taxon>
        <taxon>Tetraparma</taxon>
    </lineage>
</organism>
<protein>
    <submittedName>
        <fullName evidence="1">Uncharacterized protein</fullName>
    </submittedName>
</protein>